<dbReference type="InterPro" id="IPR034294">
    <property type="entry name" value="Aquaporin_transptr"/>
</dbReference>
<dbReference type="PANTHER" id="PTHR19139">
    <property type="entry name" value="AQUAPORIN TRANSPORTER"/>
    <property type="match status" value="1"/>
</dbReference>
<feature type="transmembrane region" description="Helical" evidence="8">
    <location>
        <begin position="49"/>
        <end position="71"/>
    </location>
</feature>
<comment type="catalytic activity">
    <reaction evidence="7">
        <text>H2O(in) = H2O(out)</text>
        <dbReference type="Rhea" id="RHEA:29667"/>
        <dbReference type="ChEBI" id="CHEBI:15377"/>
    </reaction>
</comment>
<dbReference type="Gene3D" id="1.20.1080.10">
    <property type="entry name" value="Glycerol uptake facilitator protein"/>
    <property type="match status" value="1"/>
</dbReference>
<dbReference type="GO" id="GO:0005886">
    <property type="term" value="C:plasma membrane"/>
    <property type="evidence" value="ECO:0007669"/>
    <property type="project" value="TreeGrafter"/>
</dbReference>
<accession>A0A9P9AJ61</accession>
<name>A0A9P9AJ61_9HYPO</name>
<evidence type="ECO:0000256" key="4">
    <source>
        <dbReference type="ARBA" id="ARBA00022737"/>
    </source>
</evidence>
<comment type="similarity">
    <text evidence="2">Belongs to the MIP/aquaporin (TC 1.A.8) family.</text>
</comment>
<evidence type="ECO:0000256" key="2">
    <source>
        <dbReference type="ARBA" id="ARBA00006175"/>
    </source>
</evidence>
<evidence type="ECO:0000256" key="5">
    <source>
        <dbReference type="ARBA" id="ARBA00022989"/>
    </source>
</evidence>
<evidence type="ECO:0000256" key="7">
    <source>
        <dbReference type="ARBA" id="ARBA00034651"/>
    </source>
</evidence>
<dbReference type="PANTHER" id="PTHR19139:SF283">
    <property type="entry name" value="AQUAPORIN"/>
    <property type="match status" value="1"/>
</dbReference>
<evidence type="ECO:0000313" key="9">
    <source>
        <dbReference type="EMBL" id="KAH6872085.1"/>
    </source>
</evidence>
<sequence length="130" mass="13900">MFPGQVAQANTVLGPDTSVARGVFLEMFFTAQLLFVGLMLAAEKSQDTFLAPIGIGLALFVALIPGVFVTGGSLNPARSFGCAVAGTSFPGYQWIYSGSRKFRAVPQPRSSTPTSSISHIKFNRTYLSQF</sequence>
<comment type="subcellular location">
    <subcellularLocation>
        <location evidence="1">Membrane</location>
        <topology evidence="1">Multi-pass membrane protein</topology>
    </subcellularLocation>
</comment>
<feature type="transmembrane region" description="Helical" evidence="8">
    <location>
        <begin position="23"/>
        <end position="42"/>
    </location>
</feature>
<gene>
    <name evidence="9" type="ORF">B0T10DRAFT_567940</name>
</gene>
<dbReference type="InterPro" id="IPR000425">
    <property type="entry name" value="MIP"/>
</dbReference>
<keyword evidence="4" id="KW-0677">Repeat</keyword>
<protein>
    <submittedName>
        <fullName evidence="9">Aquaporin-like protein</fullName>
    </submittedName>
</protein>
<keyword evidence="3 8" id="KW-0812">Transmembrane</keyword>
<dbReference type="GO" id="GO:0015250">
    <property type="term" value="F:water channel activity"/>
    <property type="evidence" value="ECO:0007669"/>
    <property type="project" value="TreeGrafter"/>
</dbReference>
<evidence type="ECO:0000256" key="3">
    <source>
        <dbReference type="ARBA" id="ARBA00022692"/>
    </source>
</evidence>
<dbReference type="AlphaFoldDB" id="A0A9P9AJ61"/>
<proteinExistence type="inferred from homology"/>
<organism evidence="9 10">
    <name type="scientific">Thelonectria olida</name>
    <dbReference type="NCBI Taxonomy" id="1576542"/>
    <lineage>
        <taxon>Eukaryota</taxon>
        <taxon>Fungi</taxon>
        <taxon>Dikarya</taxon>
        <taxon>Ascomycota</taxon>
        <taxon>Pezizomycotina</taxon>
        <taxon>Sordariomycetes</taxon>
        <taxon>Hypocreomycetidae</taxon>
        <taxon>Hypocreales</taxon>
        <taxon>Nectriaceae</taxon>
        <taxon>Thelonectria</taxon>
    </lineage>
</organism>
<dbReference type="Proteomes" id="UP000777438">
    <property type="component" value="Unassembled WGS sequence"/>
</dbReference>
<dbReference type="OrthoDB" id="3222at2759"/>
<evidence type="ECO:0000313" key="10">
    <source>
        <dbReference type="Proteomes" id="UP000777438"/>
    </source>
</evidence>
<dbReference type="SUPFAM" id="SSF81338">
    <property type="entry name" value="Aquaporin-like"/>
    <property type="match status" value="1"/>
</dbReference>
<reference evidence="9 10" key="1">
    <citation type="journal article" date="2021" name="Nat. Commun.">
        <title>Genetic determinants of endophytism in the Arabidopsis root mycobiome.</title>
        <authorList>
            <person name="Mesny F."/>
            <person name="Miyauchi S."/>
            <person name="Thiergart T."/>
            <person name="Pickel B."/>
            <person name="Atanasova L."/>
            <person name="Karlsson M."/>
            <person name="Huettel B."/>
            <person name="Barry K.W."/>
            <person name="Haridas S."/>
            <person name="Chen C."/>
            <person name="Bauer D."/>
            <person name="Andreopoulos W."/>
            <person name="Pangilinan J."/>
            <person name="LaButti K."/>
            <person name="Riley R."/>
            <person name="Lipzen A."/>
            <person name="Clum A."/>
            <person name="Drula E."/>
            <person name="Henrissat B."/>
            <person name="Kohler A."/>
            <person name="Grigoriev I.V."/>
            <person name="Martin F.M."/>
            <person name="Hacquard S."/>
        </authorList>
    </citation>
    <scope>NUCLEOTIDE SEQUENCE [LARGE SCALE GENOMIC DNA]</scope>
    <source>
        <strain evidence="9 10">MPI-CAGE-CH-0241</strain>
    </source>
</reference>
<keyword evidence="6 8" id="KW-0472">Membrane</keyword>
<dbReference type="EMBL" id="JAGPYM010000047">
    <property type="protein sequence ID" value="KAH6872085.1"/>
    <property type="molecule type" value="Genomic_DNA"/>
</dbReference>
<evidence type="ECO:0000256" key="6">
    <source>
        <dbReference type="ARBA" id="ARBA00023136"/>
    </source>
</evidence>
<evidence type="ECO:0000256" key="1">
    <source>
        <dbReference type="ARBA" id="ARBA00004141"/>
    </source>
</evidence>
<dbReference type="Pfam" id="PF00230">
    <property type="entry name" value="MIP"/>
    <property type="match status" value="1"/>
</dbReference>
<comment type="caution">
    <text evidence="9">The sequence shown here is derived from an EMBL/GenBank/DDBJ whole genome shotgun (WGS) entry which is preliminary data.</text>
</comment>
<keyword evidence="5 8" id="KW-1133">Transmembrane helix</keyword>
<evidence type="ECO:0000256" key="8">
    <source>
        <dbReference type="SAM" id="Phobius"/>
    </source>
</evidence>
<keyword evidence="10" id="KW-1185">Reference proteome</keyword>
<dbReference type="InterPro" id="IPR023271">
    <property type="entry name" value="Aquaporin-like"/>
</dbReference>